<comment type="caution">
    <text evidence="1">The sequence shown here is derived from an EMBL/GenBank/DDBJ whole genome shotgun (WGS) entry which is preliminary data.</text>
</comment>
<protein>
    <submittedName>
        <fullName evidence="1">Uncharacterized protein</fullName>
    </submittedName>
</protein>
<organism evidence="1 2">
    <name type="scientific">Candidatus Iainarchaeum sp</name>
    <dbReference type="NCBI Taxonomy" id="3101447"/>
    <lineage>
        <taxon>Archaea</taxon>
        <taxon>Candidatus Iainarchaeota</taxon>
        <taxon>Candidatus Iainarchaeia</taxon>
        <taxon>Candidatus Iainarchaeales</taxon>
        <taxon>Candidatus Iainarchaeaceae</taxon>
        <taxon>Candidatus Iainarchaeum</taxon>
    </lineage>
</organism>
<reference evidence="1 2" key="1">
    <citation type="journal article" date="2020" name="Biotechnol. Biofuels">
        <title>New insights from the biogas microbiome by comprehensive genome-resolved metagenomics of nearly 1600 species originating from multiple anaerobic digesters.</title>
        <authorList>
            <person name="Campanaro S."/>
            <person name="Treu L."/>
            <person name="Rodriguez-R L.M."/>
            <person name="Kovalovszki A."/>
            <person name="Ziels R.M."/>
            <person name="Maus I."/>
            <person name="Zhu X."/>
            <person name="Kougias P.G."/>
            <person name="Basile A."/>
            <person name="Luo G."/>
            <person name="Schluter A."/>
            <person name="Konstantinidis K.T."/>
            <person name="Angelidaki I."/>
        </authorList>
    </citation>
    <scope>NUCLEOTIDE SEQUENCE [LARGE SCALE GENOMIC DNA]</scope>
    <source>
        <strain evidence="1">AS22ysBPME_79</strain>
    </source>
</reference>
<evidence type="ECO:0000313" key="1">
    <source>
        <dbReference type="EMBL" id="NMA44691.1"/>
    </source>
</evidence>
<sequence>MVVPVFENVEFIKFPDVDESDLSILNKSLFHFFKRAPNGKLNLTHKSYNKGGFKTQHEINGRLLINGQEYFASVVSWEFLDSVQKVLDKLSRKVRKARSQK</sequence>
<dbReference type="InterPro" id="IPR036567">
    <property type="entry name" value="RHF-like"/>
</dbReference>
<dbReference type="Proteomes" id="UP000526302">
    <property type="component" value="Unassembled WGS sequence"/>
</dbReference>
<evidence type="ECO:0000313" key="2">
    <source>
        <dbReference type="Proteomes" id="UP000526302"/>
    </source>
</evidence>
<name>A0A7K4BZW5_9ARCH</name>
<accession>A0A7K4BZW5</accession>
<dbReference type="AlphaFoldDB" id="A0A7K4BZW5"/>
<dbReference type="SUPFAM" id="SSF69754">
    <property type="entry name" value="Ribosome binding protein Y (YfiA homologue)"/>
    <property type="match status" value="1"/>
</dbReference>
<proteinExistence type="predicted"/>
<dbReference type="EMBL" id="JAAZKV010000018">
    <property type="protein sequence ID" value="NMA44691.1"/>
    <property type="molecule type" value="Genomic_DNA"/>
</dbReference>
<gene>
    <name evidence="1" type="ORF">GX950_02680</name>
</gene>